<feature type="domain" description="N-acetyltransferase" evidence="1">
    <location>
        <begin position="5"/>
        <end position="154"/>
    </location>
</feature>
<reference evidence="2 3" key="1">
    <citation type="submission" date="2019-02" db="EMBL/GenBank/DDBJ databases">
        <title>Halonotius sp. a new haloqrchaeon isolated from saline water.</title>
        <authorList>
            <person name="Duran-Viseras A."/>
            <person name="Sanchez-Porro C."/>
            <person name="Ventosa A."/>
        </authorList>
    </citation>
    <scope>NUCLEOTIDE SEQUENCE [LARGE SCALE GENOMIC DNA]</scope>
    <source>
        <strain evidence="2 3">F9-27</strain>
    </source>
</reference>
<comment type="caution">
    <text evidence="2">The sequence shown here is derived from an EMBL/GenBank/DDBJ whole genome shotgun (WGS) entry which is preliminary data.</text>
</comment>
<accession>A0A544QS05</accession>
<dbReference type="OrthoDB" id="194677at2157"/>
<dbReference type="GO" id="GO:0016747">
    <property type="term" value="F:acyltransferase activity, transferring groups other than amino-acyl groups"/>
    <property type="evidence" value="ECO:0007669"/>
    <property type="project" value="InterPro"/>
</dbReference>
<keyword evidence="2" id="KW-0808">Transferase</keyword>
<gene>
    <name evidence="2" type="ORF">EWF95_04665</name>
</gene>
<dbReference type="SUPFAM" id="SSF55729">
    <property type="entry name" value="Acyl-CoA N-acyltransferases (Nat)"/>
    <property type="match status" value="1"/>
</dbReference>
<organism evidence="2 3">
    <name type="scientific">Halonotius roseus</name>
    <dbReference type="NCBI Taxonomy" id="2511997"/>
    <lineage>
        <taxon>Archaea</taxon>
        <taxon>Methanobacteriati</taxon>
        <taxon>Methanobacteriota</taxon>
        <taxon>Stenosarchaea group</taxon>
        <taxon>Halobacteria</taxon>
        <taxon>Halobacteriales</taxon>
        <taxon>Haloferacaceae</taxon>
        <taxon>Halonotius</taxon>
    </lineage>
</organism>
<evidence type="ECO:0000259" key="1">
    <source>
        <dbReference type="PROSITE" id="PS51186"/>
    </source>
</evidence>
<evidence type="ECO:0000313" key="2">
    <source>
        <dbReference type="EMBL" id="TQQ82234.1"/>
    </source>
</evidence>
<dbReference type="Gene3D" id="3.40.630.30">
    <property type="match status" value="1"/>
</dbReference>
<dbReference type="PROSITE" id="PS51186">
    <property type="entry name" value="GNAT"/>
    <property type="match status" value="1"/>
</dbReference>
<dbReference type="InterPro" id="IPR016181">
    <property type="entry name" value="Acyl_CoA_acyltransferase"/>
</dbReference>
<protein>
    <submittedName>
        <fullName evidence="2">GNAT family N-acetyltransferase</fullName>
    </submittedName>
</protein>
<keyword evidence="3" id="KW-1185">Reference proteome</keyword>
<name>A0A544QS05_9EURY</name>
<dbReference type="EMBL" id="SESI01000001">
    <property type="protein sequence ID" value="TQQ82234.1"/>
    <property type="molecule type" value="Genomic_DNA"/>
</dbReference>
<sequence length="154" mass="16904">MSVEVALRRAGPDDHLAVVRLFDAGLLETDPDRLRRQLDATAGFVLLGTIDERPVGAVAVDLAPASSSRVDDNEGVDNPEPARITAIAVRRRRRDRGIGRQLVDAAADRVAPRPLTAVFDERVRPFYRACGFEIEPHEGRLRGCRWPTTAGTPD</sequence>
<proteinExistence type="predicted"/>
<dbReference type="Pfam" id="PF00583">
    <property type="entry name" value="Acetyltransf_1"/>
    <property type="match status" value="1"/>
</dbReference>
<evidence type="ECO:0000313" key="3">
    <source>
        <dbReference type="Proteomes" id="UP000315385"/>
    </source>
</evidence>
<dbReference type="RefSeq" id="WP_142442883.1">
    <property type="nucleotide sequence ID" value="NZ_SESI01000001.1"/>
</dbReference>
<dbReference type="Proteomes" id="UP000315385">
    <property type="component" value="Unassembled WGS sequence"/>
</dbReference>
<dbReference type="AlphaFoldDB" id="A0A544QS05"/>
<dbReference type="InterPro" id="IPR000182">
    <property type="entry name" value="GNAT_dom"/>
</dbReference>